<dbReference type="PROSITE" id="PS50103">
    <property type="entry name" value="ZF_C3H1"/>
    <property type="match status" value="3"/>
</dbReference>
<dbReference type="PANTHER" id="PTHR46156">
    <property type="entry name" value="CCCH ZINGC FINGER"/>
    <property type="match status" value="1"/>
</dbReference>
<feature type="domain" description="C3H1-type" evidence="7">
    <location>
        <begin position="317"/>
        <end position="345"/>
    </location>
</feature>
<evidence type="ECO:0000313" key="9">
    <source>
        <dbReference type="Proteomes" id="UP001287356"/>
    </source>
</evidence>
<keyword evidence="2" id="KW-0677">Repeat</keyword>
<evidence type="ECO:0000259" key="7">
    <source>
        <dbReference type="PROSITE" id="PS50103"/>
    </source>
</evidence>
<dbReference type="FunFam" id="4.10.1000.10:FF:000022">
    <property type="entry name" value="Zinc finger CCCH domain-containing protein 7"/>
    <property type="match status" value="1"/>
</dbReference>
<feature type="compositionally biased region" description="Polar residues" evidence="6">
    <location>
        <begin position="78"/>
        <end position="104"/>
    </location>
</feature>
<dbReference type="Gene3D" id="4.10.1000.10">
    <property type="entry name" value="Zinc finger, CCCH-type"/>
    <property type="match status" value="2"/>
</dbReference>
<organism evidence="8 9">
    <name type="scientific">Lasiosphaeria ovina</name>
    <dbReference type="NCBI Taxonomy" id="92902"/>
    <lineage>
        <taxon>Eukaryota</taxon>
        <taxon>Fungi</taxon>
        <taxon>Dikarya</taxon>
        <taxon>Ascomycota</taxon>
        <taxon>Pezizomycotina</taxon>
        <taxon>Sordariomycetes</taxon>
        <taxon>Sordariomycetidae</taxon>
        <taxon>Sordariales</taxon>
        <taxon>Lasiosphaeriaceae</taxon>
        <taxon>Lasiosphaeria</taxon>
    </lineage>
</organism>
<feature type="domain" description="C3H1-type" evidence="7">
    <location>
        <begin position="373"/>
        <end position="401"/>
    </location>
</feature>
<dbReference type="InterPro" id="IPR000571">
    <property type="entry name" value="Znf_CCCH"/>
</dbReference>
<dbReference type="FunFam" id="4.10.1000.10:FF:000035">
    <property type="entry name" value="CCCH zinc finger protein, variant"/>
    <property type="match status" value="1"/>
</dbReference>
<dbReference type="PANTHER" id="PTHR46156:SF1">
    <property type="entry name" value="ZINC FINGER CCCH DOMAIN-CONTAINING PROTEIN 3"/>
    <property type="match status" value="1"/>
</dbReference>
<dbReference type="GO" id="GO:0008270">
    <property type="term" value="F:zinc ion binding"/>
    <property type="evidence" value="ECO:0007669"/>
    <property type="project" value="UniProtKB-KW"/>
</dbReference>
<dbReference type="Proteomes" id="UP001287356">
    <property type="component" value="Unassembled WGS sequence"/>
</dbReference>
<dbReference type="AlphaFoldDB" id="A0AAE0JZK7"/>
<evidence type="ECO:0000256" key="6">
    <source>
        <dbReference type="SAM" id="MobiDB-lite"/>
    </source>
</evidence>
<evidence type="ECO:0000256" key="4">
    <source>
        <dbReference type="ARBA" id="ARBA00022833"/>
    </source>
</evidence>
<reference evidence="8" key="2">
    <citation type="submission" date="2023-06" db="EMBL/GenBank/DDBJ databases">
        <authorList>
            <consortium name="Lawrence Berkeley National Laboratory"/>
            <person name="Haridas S."/>
            <person name="Hensen N."/>
            <person name="Bonometti L."/>
            <person name="Westerberg I."/>
            <person name="Brannstrom I.O."/>
            <person name="Guillou S."/>
            <person name="Cros-Aarteil S."/>
            <person name="Calhoun S."/>
            <person name="Kuo A."/>
            <person name="Mondo S."/>
            <person name="Pangilinan J."/>
            <person name="Riley R."/>
            <person name="Labutti K."/>
            <person name="Andreopoulos B."/>
            <person name="Lipzen A."/>
            <person name="Chen C."/>
            <person name="Yanf M."/>
            <person name="Daum C."/>
            <person name="Ng V."/>
            <person name="Clum A."/>
            <person name="Steindorff A."/>
            <person name="Ohm R."/>
            <person name="Martin F."/>
            <person name="Silar P."/>
            <person name="Natvig D."/>
            <person name="Lalanne C."/>
            <person name="Gautier V."/>
            <person name="Ament-Velasquez S.L."/>
            <person name="Kruys A."/>
            <person name="Hutchinson M.I."/>
            <person name="Powell A.J."/>
            <person name="Barry K."/>
            <person name="Miller A.N."/>
            <person name="Grigoriev I.V."/>
            <person name="Debuchy R."/>
            <person name="Gladieux P."/>
            <person name="Thoren M.H."/>
            <person name="Johannesson H."/>
        </authorList>
    </citation>
    <scope>NUCLEOTIDE SEQUENCE</scope>
    <source>
        <strain evidence="8">CBS 958.72</strain>
    </source>
</reference>
<feature type="compositionally biased region" description="Acidic residues" evidence="6">
    <location>
        <begin position="438"/>
        <end position="469"/>
    </location>
</feature>
<feature type="domain" description="C3H1-type" evidence="7">
    <location>
        <begin position="346"/>
        <end position="372"/>
    </location>
</feature>
<evidence type="ECO:0000256" key="5">
    <source>
        <dbReference type="PROSITE-ProRule" id="PRU00723"/>
    </source>
</evidence>
<dbReference type="InterPro" id="IPR036855">
    <property type="entry name" value="Znf_CCCH_sf"/>
</dbReference>
<proteinExistence type="predicted"/>
<keyword evidence="3 5" id="KW-0863">Zinc-finger</keyword>
<feature type="zinc finger region" description="C3H1-type" evidence="5">
    <location>
        <begin position="373"/>
        <end position="401"/>
    </location>
</feature>
<evidence type="ECO:0000256" key="2">
    <source>
        <dbReference type="ARBA" id="ARBA00022737"/>
    </source>
</evidence>
<feature type="region of interest" description="Disordered" evidence="6">
    <location>
        <begin position="19"/>
        <end position="62"/>
    </location>
</feature>
<keyword evidence="1 5" id="KW-0479">Metal-binding</keyword>
<protein>
    <recommendedName>
        <fullName evidence="7">C3H1-type domain-containing protein</fullName>
    </recommendedName>
</protein>
<comment type="caution">
    <text evidence="8">The sequence shown here is derived from an EMBL/GenBank/DDBJ whole genome shotgun (WGS) entry which is preliminary data.</text>
</comment>
<gene>
    <name evidence="8" type="ORF">B0T24DRAFT_534104</name>
</gene>
<dbReference type="SUPFAM" id="SSF90229">
    <property type="entry name" value="CCCH zinc finger"/>
    <property type="match status" value="2"/>
</dbReference>
<feature type="zinc finger region" description="C3H1-type" evidence="5">
    <location>
        <begin position="346"/>
        <end position="372"/>
    </location>
</feature>
<dbReference type="GO" id="GO:0005634">
    <property type="term" value="C:nucleus"/>
    <property type="evidence" value="ECO:0007669"/>
    <property type="project" value="TreeGrafter"/>
</dbReference>
<keyword evidence="9" id="KW-1185">Reference proteome</keyword>
<reference evidence="8" key="1">
    <citation type="journal article" date="2023" name="Mol. Phylogenet. Evol.">
        <title>Genome-scale phylogeny and comparative genomics of the fungal order Sordariales.</title>
        <authorList>
            <person name="Hensen N."/>
            <person name="Bonometti L."/>
            <person name="Westerberg I."/>
            <person name="Brannstrom I.O."/>
            <person name="Guillou S."/>
            <person name="Cros-Aarteil S."/>
            <person name="Calhoun S."/>
            <person name="Haridas S."/>
            <person name="Kuo A."/>
            <person name="Mondo S."/>
            <person name="Pangilinan J."/>
            <person name="Riley R."/>
            <person name="LaButti K."/>
            <person name="Andreopoulos B."/>
            <person name="Lipzen A."/>
            <person name="Chen C."/>
            <person name="Yan M."/>
            <person name="Daum C."/>
            <person name="Ng V."/>
            <person name="Clum A."/>
            <person name="Steindorff A."/>
            <person name="Ohm R.A."/>
            <person name="Martin F."/>
            <person name="Silar P."/>
            <person name="Natvig D.O."/>
            <person name="Lalanne C."/>
            <person name="Gautier V."/>
            <person name="Ament-Velasquez S.L."/>
            <person name="Kruys A."/>
            <person name="Hutchinson M.I."/>
            <person name="Powell A.J."/>
            <person name="Barry K."/>
            <person name="Miller A.N."/>
            <person name="Grigoriev I.V."/>
            <person name="Debuchy R."/>
            <person name="Gladieux P."/>
            <person name="Hiltunen Thoren M."/>
            <person name="Johannesson H."/>
        </authorList>
    </citation>
    <scope>NUCLEOTIDE SEQUENCE</scope>
    <source>
        <strain evidence="8">CBS 958.72</strain>
    </source>
</reference>
<dbReference type="SMART" id="SM00356">
    <property type="entry name" value="ZnF_C3H1"/>
    <property type="match status" value="4"/>
</dbReference>
<name>A0AAE0JZK7_9PEZI</name>
<dbReference type="EMBL" id="JAULSN010000007">
    <property type="protein sequence ID" value="KAK3366920.1"/>
    <property type="molecule type" value="Genomic_DNA"/>
</dbReference>
<evidence type="ECO:0000256" key="3">
    <source>
        <dbReference type="ARBA" id="ARBA00022771"/>
    </source>
</evidence>
<feature type="zinc finger region" description="C3H1-type" evidence="5">
    <location>
        <begin position="317"/>
        <end position="345"/>
    </location>
</feature>
<evidence type="ECO:0000313" key="8">
    <source>
        <dbReference type="EMBL" id="KAK3366920.1"/>
    </source>
</evidence>
<keyword evidence="4 5" id="KW-0862">Zinc</keyword>
<feature type="region of interest" description="Disordered" evidence="6">
    <location>
        <begin position="431"/>
        <end position="487"/>
    </location>
</feature>
<sequence length="487" mass="53543">MSEEDQEIMARISRVAGHINRHKTQQAGFSPVHGARPQQNRGFGASGSWHRGGHPYRGHYSPRVQPVHRHRSLVLNNTSQSSNANPSDPESATASDASSPSWVTKTDRHLQLINTSIYEKETQARTRAIEQTRRQKQTARDERERTKLIKHLHRMANVASTGSGQASDQAPAGKYELAVQGIRFLVAKNGSKLVKVPGDGNSAKATPKMAVVGGVKFYRSKNGNLYRHGIVKAQRYVRPGFRAQQLTRASGRQAGAVKKVDVPCKAFSMTGNSIVPNKLRGPRPCRIDWDSVSPRTPTDAATGSCTIGPRCRYIHDPEKVAACKDYLQQGECANGESCDLSHDIKAERAPTCLHFVRDSCTKPHCRYAHVKVSPAAPVCRAFGLYGYCDKGASCPDRHAFECPDFSNTGVCKSKGCKLPHRERASVLRRATNAREVSGDDEMEDVSSDDDGESVNSDDVDSDEVDEFIGQDETGGLEFSEQKDFIEL</sequence>
<feature type="region of interest" description="Disordered" evidence="6">
    <location>
        <begin position="78"/>
        <end position="106"/>
    </location>
</feature>
<accession>A0AAE0JZK7</accession>
<evidence type="ECO:0000256" key="1">
    <source>
        <dbReference type="ARBA" id="ARBA00022723"/>
    </source>
</evidence>